<dbReference type="InterPro" id="IPR043502">
    <property type="entry name" value="DNA/RNA_pol_sf"/>
</dbReference>
<evidence type="ECO:0000259" key="7">
    <source>
        <dbReference type="PROSITE" id="PS50878"/>
    </source>
</evidence>
<organism evidence="9">
    <name type="scientific">Fagus sylvatica</name>
    <name type="common">Beechnut</name>
    <dbReference type="NCBI Taxonomy" id="28930"/>
    <lineage>
        <taxon>Eukaryota</taxon>
        <taxon>Viridiplantae</taxon>
        <taxon>Streptophyta</taxon>
        <taxon>Embryophyta</taxon>
        <taxon>Tracheophyta</taxon>
        <taxon>Spermatophyta</taxon>
        <taxon>Magnoliopsida</taxon>
        <taxon>eudicotyledons</taxon>
        <taxon>Gunneridae</taxon>
        <taxon>Pentapetalae</taxon>
        <taxon>rosids</taxon>
        <taxon>fabids</taxon>
        <taxon>Fagales</taxon>
        <taxon>Fagaceae</taxon>
        <taxon>Fagus</taxon>
    </lineage>
</organism>
<keyword evidence="4" id="KW-0378">Hydrolase</keyword>
<feature type="compositionally biased region" description="Low complexity" evidence="6">
    <location>
        <begin position="14"/>
        <end position="26"/>
    </location>
</feature>
<dbReference type="InterPro" id="IPR001584">
    <property type="entry name" value="Integrase_cat-core"/>
</dbReference>
<dbReference type="CDD" id="cd01647">
    <property type="entry name" value="RT_LTR"/>
    <property type="match status" value="1"/>
</dbReference>
<dbReference type="InterPro" id="IPR000477">
    <property type="entry name" value="RT_dom"/>
</dbReference>
<dbReference type="Gene3D" id="3.10.20.370">
    <property type="match status" value="1"/>
</dbReference>
<dbReference type="GO" id="GO:0003676">
    <property type="term" value="F:nucleic acid binding"/>
    <property type="evidence" value="ECO:0007669"/>
    <property type="project" value="InterPro"/>
</dbReference>
<dbReference type="SUPFAM" id="SSF56672">
    <property type="entry name" value="DNA/RNA polymerases"/>
    <property type="match status" value="1"/>
</dbReference>
<dbReference type="Gene3D" id="3.10.10.10">
    <property type="entry name" value="HIV Type 1 Reverse Transcriptase, subunit A, domain 1"/>
    <property type="match status" value="1"/>
</dbReference>
<dbReference type="GO" id="GO:0015074">
    <property type="term" value="P:DNA integration"/>
    <property type="evidence" value="ECO:0007669"/>
    <property type="project" value="InterPro"/>
</dbReference>
<dbReference type="InterPro" id="IPR012337">
    <property type="entry name" value="RNaseH-like_sf"/>
</dbReference>
<dbReference type="Pfam" id="PF17919">
    <property type="entry name" value="RT_RNaseH_2"/>
    <property type="match status" value="1"/>
</dbReference>
<feature type="region of interest" description="Disordered" evidence="6">
    <location>
        <begin position="282"/>
        <end position="306"/>
    </location>
</feature>
<evidence type="ECO:0000256" key="1">
    <source>
        <dbReference type="ARBA" id="ARBA00022679"/>
    </source>
</evidence>
<keyword evidence="1" id="KW-0808">Transferase</keyword>
<keyword evidence="3" id="KW-0540">Nuclease</keyword>
<evidence type="ECO:0000256" key="2">
    <source>
        <dbReference type="ARBA" id="ARBA00022695"/>
    </source>
</evidence>
<accession>A0A2N9F941</accession>
<evidence type="ECO:0000256" key="5">
    <source>
        <dbReference type="ARBA" id="ARBA00023268"/>
    </source>
</evidence>
<feature type="domain" description="Reverse transcriptase" evidence="7">
    <location>
        <begin position="680"/>
        <end position="859"/>
    </location>
</feature>
<dbReference type="Pfam" id="PF00078">
    <property type="entry name" value="RVT_1"/>
    <property type="match status" value="1"/>
</dbReference>
<dbReference type="Gene3D" id="1.10.340.70">
    <property type="match status" value="1"/>
</dbReference>
<keyword evidence="2" id="KW-0548">Nucleotidyltransferase</keyword>
<dbReference type="InterPro" id="IPR050951">
    <property type="entry name" value="Retrovirus_Pol_polyprotein"/>
</dbReference>
<dbReference type="CDD" id="cd00303">
    <property type="entry name" value="retropepsin_like"/>
    <property type="match status" value="1"/>
</dbReference>
<keyword evidence="4" id="KW-0255">Endonuclease</keyword>
<dbReference type="InterPro" id="IPR041577">
    <property type="entry name" value="RT_RNaseH_2"/>
</dbReference>
<dbReference type="SUPFAM" id="SSF53098">
    <property type="entry name" value="Ribonuclease H-like"/>
    <property type="match status" value="1"/>
</dbReference>
<feature type="region of interest" description="Disordered" evidence="6">
    <location>
        <begin position="1"/>
        <end position="26"/>
    </location>
</feature>
<dbReference type="Gene3D" id="3.30.420.10">
    <property type="entry name" value="Ribonuclease H-like superfamily/Ribonuclease H"/>
    <property type="match status" value="2"/>
</dbReference>
<dbReference type="GO" id="GO:0004519">
    <property type="term" value="F:endonuclease activity"/>
    <property type="evidence" value="ECO:0007669"/>
    <property type="project" value="UniProtKB-KW"/>
</dbReference>
<dbReference type="Pfam" id="PF00665">
    <property type="entry name" value="rve"/>
    <property type="match status" value="1"/>
</dbReference>
<dbReference type="PANTHER" id="PTHR37984:SF5">
    <property type="entry name" value="PROTEIN NYNRIN-LIKE"/>
    <property type="match status" value="1"/>
</dbReference>
<gene>
    <name evidence="9" type="ORF">FSB_LOCUS11550</name>
</gene>
<dbReference type="EMBL" id="OIVN01000663">
    <property type="protein sequence ID" value="SPC83668.1"/>
    <property type="molecule type" value="Genomic_DNA"/>
</dbReference>
<evidence type="ECO:0000313" key="9">
    <source>
        <dbReference type="EMBL" id="SPC83668.1"/>
    </source>
</evidence>
<dbReference type="InterPro" id="IPR005162">
    <property type="entry name" value="Retrotrans_gag_dom"/>
</dbReference>
<dbReference type="InterPro" id="IPR043128">
    <property type="entry name" value="Rev_trsase/Diguanyl_cyclase"/>
</dbReference>
<keyword evidence="5" id="KW-0511">Multifunctional enzyme</keyword>
<evidence type="ECO:0000256" key="4">
    <source>
        <dbReference type="ARBA" id="ARBA00022759"/>
    </source>
</evidence>
<dbReference type="PANTHER" id="PTHR37984">
    <property type="entry name" value="PROTEIN CBG26694"/>
    <property type="match status" value="1"/>
</dbReference>
<sequence length="1480" mass="166514">MWKVRGQLGITQMRPSSSRSPTQDSQSIIADLQRQISDLKRQQKYHLEQRKTQDLFTLSLLVRAPVNTQEEMLCRPGPQRKEATGENKGLCLKALDQISSIVISSSPFSEEIERAKLPPRYTAPAFEMYNGRTDPIAHIGHYHQRMALSLRNDALMCKLFPSSLGEVALRWFNQIDRGTISSWDQMAEAFVGRFITNSRKPKGMDALMTMKLGHNESIKNYAARYSETYNEIDGCGEDVAVPTFKLGLPVDSGLRQSLTKRPPSNMKKLMSRIEQFIRLEEDKGNSNTTKAETPVRQPNFKSPAQTNKVPRVATVPSNFVAPSFKALSTVFKEPIYRILEKIKAEPFFVWPPKLPGDPAARNQRPMCSYHRERGHLTENCYKFKSFLEQLVSDGHLSEYVNPSLTEQEKVKHSESRPGSSGTAPTGVIHVILSPLCTSINPASYRSDIQKAFHLRQSYRISDSAHLVDQGSFAEVMYQELYEKLGLGKSDLSEFSTPVFGFSGESTIPLGKTTLPVLAGPINLQTEFIVVQAPSPYNAIMGRSWLHKMKAIPSTLHQKLRFLTKDGVMEINGDQSPGTVEGESIRQEEAEKVHFDPSEPELYFQVGINLSLFDKDELVTLLQEFRDVFAWSVYDAPGVSPSLACHSLAIPLDAKPVQQRRRKLPPERSDIIMEEVQKLLAAEAIRPVLYPTWLSNTVVVQKKNGKWRVCVDFTDLNKVCPKDHFPLPRIDQLVDSAAGHDRMSFLDAFQGYHQIPMTLSDQEKTAFITPRGAYCYKVMPFGLKNAGATYQRMMTTMFGNQIGKTVEVYIDDMLVKSVRKEDHLAHLREVFEILRRDGLRLNASKCLFGVRSGKFLGHIISSRGIEANPDQISALVSLEEPKNTKQVQRLTGMVAALRIARLAFQELKAYLASPPCLSIPSPGEPLYLYLAVSEHAVSAVLVRETPDCQRPIFFISKTMTEAESRYLPLEKAALALVRAAKKLPQYFQATTVTVLTDLPLKALLQCSDFSGRITRWGVQLGSLGVEYKPRISIKGQVLADFVAEFQGKDSEPEPNQSRGSANLPGRIACGAGREYQARDERMASYLRAVKNSLSAFEFIQVEQIGREHNSHADILAKLATAKETDMERTVTVEILDSPSSQNVESDVLNITRPAASWMDPLVAYLQNNQLPEDQKEADIVKRKAPGYWLSKEGSLYKRSFSGPYLLCVHPDLVNNLLYEIHEGICGSHTGGRSLAHRAMSQGYWWPYMQSDAVRYVRACDKCQRFAPKIHQPARELNPLSSPWPFAQWGIDIVGPLPRAPGNKKFLIVATDYFTKWVEAEPLAHIRDTDAKRFFWRNVVTRFGIPRAVISDNGTQFEGKVFKGFCSELGIKNFFSTPGYPQANGQAEVSNKVILDGIKKRLEEAKGKWVEELPSVLWTHRTTHRRSTGETPFALAYGVEAVIPLEVGLPTTRTTEFDAEQNEDNLRKDLNLVEERRDIGRY</sequence>
<evidence type="ECO:0000256" key="6">
    <source>
        <dbReference type="SAM" id="MobiDB-lite"/>
    </source>
</evidence>
<dbReference type="InterPro" id="IPR036397">
    <property type="entry name" value="RNaseH_sf"/>
</dbReference>
<evidence type="ECO:0000256" key="3">
    <source>
        <dbReference type="ARBA" id="ARBA00022722"/>
    </source>
</evidence>
<dbReference type="PROSITE" id="PS50994">
    <property type="entry name" value="INTEGRASE"/>
    <property type="match status" value="1"/>
</dbReference>
<evidence type="ECO:0000259" key="8">
    <source>
        <dbReference type="PROSITE" id="PS50994"/>
    </source>
</evidence>
<dbReference type="Pfam" id="PF17921">
    <property type="entry name" value="Integrase_H2C2"/>
    <property type="match status" value="1"/>
</dbReference>
<dbReference type="InterPro" id="IPR041588">
    <property type="entry name" value="Integrase_H2C2"/>
</dbReference>
<proteinExistence type="predicted"/>
<feature type="domain" description="Integrase catalytic" evidence="8">
    <location>
        <begin position="1273"/>
        <end position="1438"/>
    </location>
</feature>
<name>A0A2N9F941_FAGSY</name>
<dbReference type="GO" id="GO:0016779">
    <property type="term" value="F:nucleotidyltransferase activity"/>
    <property type="evidence" value="ECO:0007669"/>
    <property type="project" value="UniProtKB-KW"/>
</dbReference>
<dbReference type="Gene3D" id="3.30.70.270">
    <property type="match status" value="1"/>
</dbReference>
<dbReference type="Pfam" id="PF03732">
    <property type="entry name" value="Retrotrans_gag"/>
    <property type="match status" value="1"/>
</dbReference>
<reference evidence="9" key="1">
    <citation type="submission" date="2018-02" db="EMBL/GenBank/DDBJ databases">
        <authorList>
            <person name="Cohen D.B."/>
            <person name="Kent A.D."/>
        </authorList>
    </citation>
    <scope>NUCLEOTIDE SEQUENCE</scope>
</reference>
<dbReference type="InterPro" id="IPR021109">
    <property type="entry name" value="Peptidase_aspartic_dom_sf"/>
</dbReference>
<dbReference type="Gene3D" id="2.40.70.10">
    <property type="entry name" value="Acid Proteases"/>
    <property type="match status" value="1"/>
</dbReference>
<protein>
    <submittedName>
        <fullName evidence="9">Uncharacterized protein</fullName>
    </submittedName>
</protein>
<dbReference type="PROSITE" id="PS50878">
    <property type="entry name" value="RT_POL"/>
    <property type="match status" value="1"/>
</dbReference>